<accession>A0ABQ0HGW8</accession>
<keyword evidence="2" id="KW-1185">Reference proteome</keyword>
<dbReference type="Proteomes" id="UP000004881">
    <property type="component" value="Unassembled WGS sequence"/>
</dbReference>
<dbReference type="EMBL" id="BAFD01000081">
    <property type="protein sequence ID" value="GAB45115.1"/>
    <property type="molecule type" value="Genomic_DNA"/>
</dbReference>
<reference evidence="1 2" key="1">
    <citation type="submission" date="2012-02" db="EMBL/GenBank/DDBJ databases">
        <title>Whole genome shotgun sequence of Gordonia terrae NBRC 100016.</title>
        <authorList>
            <person name="Takarada H."/>
            <person name="Hosoyama A."/>
            <person name="Tsuchikane K."/>
            <person name="Katsumata H."/>
            <person name="Yamazaki S."/>
            <person name="Fujita N."/>
        </authorList>
    </citation>
    <scope>NUCLEOTIDE SEQUENCE [LARGE SCALE GENOMIC DNA]</scope>
    <source>
        <strain evidence="1 2">NBRC 100016</strain>
    </source>
</reference>
<gene>
    <name evidence="1" type="ORF">GOTRE_081_00570</name>
</gene>
<evidence type="ECO:0000313" key="1">
    <source>
        <dbReference type="EMBL" id="GAB45115.1"/>
    </source>
</evidence>
<organism evidence="1 2">
    <name type="scientific">Gordonia terrae NBRC 100016</name>
    <dbReference type="NCBI Taxonomy" id="1089454"/>
    <lineage>
        <taxon>Bacteria</taxon>
        <taxon>Bacillati</taxon>
        <taxon>Actinomycetota</taxon>
        <taxon>Actinomycetes</taxon>
        <taxon>Mycobacteriales</taxon>
        <taxon>Gordoniaceae</taxon>
        <taxon>Gordonia</taxon>
    </lineage>
</organism>
<name>A0ABQ0HGW8_9ACTN</name>
<protein>
    <submittedName>
        <fullName evidence="1">Uncharacterized protein</fullName>
    </submittedName>
</protein>
<sequence length="103" mass="10734">MVGERFAVDEVGTIYDVGATLAQCGTEIGSLWKTEGAFVLATAGMPNSAIGEACADKDSLVRAVLGRAASRLDQVAQTCFQAGQQVIDTEDELASGFNAISEF</sequence>
<proteinExistence type="predicted"/>
<evidence type="ECO:0000313" key="2">
    <source>
        <dbReference type="Proteomes" id="UP000004881"/>
    </source>
</evidence>
<comment type="caution">
    <text evidence="1">The sequence shown here is derived from an EMBL/GenBank/DDBJ whole genome shotgun (WGS) entry which is preliminary data.</text>
</comment>